<dbReference type="HOGENOM" id="CLU_1401861_0_0_6"/>
<dbReference type="Pfam" id="PF22790">
    <property type="entry name" value="YkoP"/>
    <property type="match status" value="1"/>
</dbReference>
<dbReference type="AlphaFoldDB" id="C5BPY0"/>
<dbReference type="KEGG" id="ttu:TERTU_3239"/>
<dbReference type="EMBL" id="CP001614">
    <property type="protein sequence ID" value="ACR12339.1"/>
    <property type="molecule type" value="Genomic_DNA"/>
</dbReference>
<evidence type="ECO:0000259" key="1">
    <source>
        <dbReference type="Pfam" id="PF22790"/>
    </source>
</evidence>
<evidence type="ECO:0000313" key="3">
    <source>
        <dbReference type="Proteomes" id="UP000009080"/>
    </source>
</evidence>
<evidence type="ECO:0000313" key="2">
    <source>
        <dbReference type="EMBL" id="ACR12339.1"/>
    </source>
</evidence>
<gene>
    <name evidence="2" type="ordered locus">TERTU_3239</name>
</gene>
<feature type="domain" description="YkoP-like" evidence="1">
    <location>
        <begin position="46"/>
        <end position="163"/>
    </location>
</feature>
<accession>C5BPY0</accession>
<sequence length="194" mass="22609">MLRKLIKTIDKHLREKQGIFEFWVHPNALIRVGFTTNKQPIPVNKSAISPGSHLLEIHFWNEHVPSQKLAKSPIAWAAKSATMLRDSFQELAFQLVNDPRFNHVEFIGGSTPLVLSGQHGGGEKIWRRLGFHLCIPQSTRPWSHFWENLYTWLIIWTFNPDGVGNKNPFTMHRVEFWADRQTFIAHHYRPKPQS</sequence>
<dbReference type="eggNOG" id="ENOG502ZJBI">
    <property type="taxonomic scope" value="Bacteria"/>
</dbReference>
<dbReference type="Proteomes" id="UP000009080">
    <property type="component" value="Chromosome"/>
</dbReference>
<proteinExistence type="predicted"/>
<dbReference type="InterPro" id="IPR054467">
    <property type="entry name" value="YkoP-like_dom"/>
</dbReference>
<keyword evidence="3" id="KW-1185">Reference proteome</keyword>
<dbReference type="OrthoDB" id="7064844at2"/>
<reference evidence="2 3" key="1">
    <citation type="journal article" date="2009" name="PLoS ONE">
        <title>The complete genome of Teredinibacter turnerae T7901: an intracellular endosymbiont of marine wood-boring bivalves (shipworms).</title>
        <authorList>
            <person name="Yang J.C."/>
            <person name="Madupu R."/>
            <person name="Durkin A.S."/>
            <person name="Ekborg N.A."/>
            <person name="Pedamallu C.S."/>
            <person name="Hostetler J.B."/>
            <person name="Radune D."/>
            <person name="Toms B.S."/>
            <person name="Henrissat B."/>
            <person name="Coutinho P.M."/>
            <person name="Schwarz S."/>
            <person name="Field L."/>
            <person name="Trindade-Silva A.E."/>
            <person name="Soares C.A.G."/>
            <person name="Elshahawi S."/>
            <person name="Hanora A."/>
            <person name="Schmidt E.W."/>
            <person name="Haygood M.G."/>
            <person name="Posfai J."/>
            <person name="Benner J."/>
            <person name="Madinger C."/>
            <person name="Nove J."/>
            <person name="Anton B."/>
            <person name="Chaudhary K."/>
            <person name="Foster J."/>
            <person name="Holman A."/>
            <person name="Kumar S."/>
            <person name="Lessard P.A."/>
            <person name="Luyten Y.A."/>
            <person name="Slatko B."/>
            <person name="Wood N."/>
            <person name="Wu B."/>
            <person name="Teplitski M."/>
            <person name="Mougous J.D."/>
            <person name="Ward N."/>
            <person name="Eisen J.A."/>
            <person name="Badger J.H."/>
            <person name="Distel D.L."/>
        </authorList>
    </citation>
    <scope>NUCLEOTIDE SEQUENCE [LARGE SCALE GENOMIC DNA]</scope>
    <source>
        <strain evidence="3">ATCC 39867 / T7901</strain>
    </source>
</reference>
<name>C5BPY0_TERTT</name>
<protein>
    <recommendedName>
        <fullName evidence="1">YkoP-like domain-containing protein</fullName>
    </recommendedName>
</protein>
<organism evidence="2 3">
    <name type="scientific">Teredinibacter turnerae (strain ATCC 39867 / T7901)</name>
    <dbReference type="NCBI Taxonomy" id="377629"/>
    <lineage>
        <taxon>Bacteria</taxon>
        <taxon>Pseudomonadati</taxon>
        <taxon>Pseudomonadota</taxon>
        <taxon>Gammaproteobacteria</taxon>
        <taxon>Cellvibrionales</taxon>
        <taxon>Cellvibrionaceae</taxon>
        <taxon>Teredinibacter</taxon>
    </lineage>
</organism>
<dbReference type="RefSeq" id="WP_015818451.1">
    <property type="nucleotide sequence ID" value="NC_012997.1"/>
</dbReference>